<accession>A0A0K6G9G6</accession>
<dbReference type="Gene3D" id="3.30.429.10">
    <property type="entry name" value="Macrophage Migration Inhibitory Factor"/>
    <property type="match status" value="1"/>
</dbReference>
<dbReference type="Proteomes" id="UP000044841">
    <property type="component" value="Unassembled WGS sequence"/>
</dbReference>
<evidence type="ECO:0000313" key="3">
    <source>
        <dbReference type="Proteomes" id="UP000044841"/>
    </source>
</evidence>
<sequence length="155" mass="17663">MPMHRIYSTTGLYSAEEKQALAKAITSAYTVNPTGGPGIPPFYVVVLFIDLPEDSFFIGGEKHKSFVRFNVQHLARHFKDKEEKLGFMRIYEDKLKPFTFDKGLDWEVNIDLADPLTWHENGMSPPAPNTDGESLWFHQNRAIPFEGPSFSDLVQ</sequence>
<gene>
    <name evidence="2" type="ORF">RSOLAG22IIIB_05805</name>
</gene>
<dbReference type="AlphaFoldDB" id="A0A0K6G9G6"/>
<feature type="domain" description="Tautomerase cis-CaaD-like" evidence="1">
    <location>
        <begin position="1"/>
        <end position="141"/>
    </location>
</feature>
<dbReference type="EMBL" id="CYGV01001523">
    <property type="protein sequence ID" value="CUA75268.1"/>
    <property type="molecule type" value="Genomic_DNA"/>
</dbReference>
<dbReference type="SUPFAM" id="SSF55331">
    <property type="entry name" value="Tautomerase/MIF"/>
    <property type="match status" value="1"/>
</dbReference>
<reference evidence="2 3" key="1">
    <citation type="submission" date="2015-07" db="EMBL/GenBank/DDBJ databases">
        <authorList>
            <person name="Noorani M."/>
        </authorList>
    </citation>
    <scope>NUCLEOTIDE SEQUENCE [LARGE SCALE GENOMIC DNA]</scope>
    <source>
        <strain evidence="2">BBA 69670</strain>
    </source>
</reference>
<dbReference type="Pfam" id="PF14832">
    <property type="entry name" value="Tautomerase_3"/>
    <property type="match status" value="1"/>
</dbReference>
<organism evidence="2 3">
    <name type="scientific">Rhizoctonia solani</name>
    <dbReference type="NCBI Taxonomy" id="456999"/>
    <lineage>
        <taxon>Eukaryota</taxon>
        <taxon>Fungi</taxon>
        <taxon>Dikarya</taxon>
        <taxon>Basidiomycota</taxon>
        <taxon>Agaricomycotina</taxon>
        <taxon>Agaricomycetes</taxon>
        <taxon>Cantharellales</taxon>
        <taxon>Ceratobasidiaceae</taxon>
        <taxon>Rhizoctonia</taxon>
    </lineage>
</organism>
<protein>
    <recommendedName>
        <fullName evidence="1">Tautomerase cis-CaaD-like domain-containing protein</fullName>
    </recommendedName>
</protein>
<keyword evidence="3" id="KW-1185">Reference proteome</keyword>
<dbReference type="InterPro" id="IPR028116">
    <property type="entry name" value="Cis-CaaD-like"/>
</dbReference>
<evidence type="ECO:0000259" key="1">
    <source>
        <dbReference type="Pfam" id="PF14832"/>
    </source>
</evidence>
<name>A0A0K6G9G6_9AGAM</name>
<evidence type="ECO:0000313" key="2">
    <source>
        <dbReference type="EMBL" id="CUA75268.1"/>
    </source>
</evidence>
<proteinExistence type="predicted"/>
<dbReference type="InterPro" id="IPR014347">
    <property type="entry name" value="Tautomerase/MIF_sf"/>
</dbReference>